<feature type="transmembrane region" description="Helical" evidence="5">
    <location>
        <begin position="309"/>
        <end position="336"/>
    </location>
</feature>
<evidence type="ECO:0000256" key="2">
    <source>
        <dbReference type="ARBA" id="ARBA00022692"/>
    </source>
</evidence>
<feature type="transmembrane region" description="Helical" evidence="5">
    <location>
        <begin position="342"/>
        <end position="361"/>
    </location>
</feature>
<evidence type="ECO:0000313" key="8">
    <source>
        <dbReference type="Proteomes" id="UP000316916"/>
    </source>
</evidence>
<evidence type="ECO:0000256" key="1">
    <source>
        <dbReference type="ARBA" id="ARBA00004141"/>
    </source>
</evidence>
<evidence type="ECO:0000259" key="6">
    <source>
        <dbReference type="Pfam" id="PF01699"/>
    </source>
</evidence>
<evidence type="ECO:0000256" key="5">
    <source>
        <dbReference type="SAM" id="Phobius"/>
    </source>
</evidence>
<keyword evidence="3 5" id="KW-1133">Transmembrane helix</keyword>
<sequence length="388" mass="42279">MKKEYKSCDFSKGQFNCRNIIVFMNIKKYLWTWTFLVPILAWLSYVGNTVFSSGYYSVILALFLMGSVLAAVYHSEVIAHRLGEPFGTLLLAFAITVIEVGLIISIMMGAKGLETITLARDTVFAAVMIILTGIIGSCIVIGSLRYREQSFTLQGVSTALITLTSVIIFVLILPNYTISHLGGEYTSFQLLFIALISLGLYLGFTMIQTFRHRSFFISPENKLSKNQPVQDNHELISRKQLYISCILLLLSLGIVVLLAKLLSKDVEHIVVSAGAPKSLVGIIIAGIVLLPEGLAAFRAAKSDQIQTSLNLAFGSALASIGLSIPAIAIISVMTGIRMTLGIDIKSTILLGLSLFIITVSLATGRTNIMQGIVLIAIFLIYLFITIVP</sequence>
<keyword evidence="8" id="KW-1185">Reference proteome</keyword>
<proteinExistence type="predicted"/>
<dbReference type="Gene3D" id="1.20.1420.30">
    <property type="entry name" value="NCX, central ion-binding region"/>
    <property type="match status" value="1"/>
</dbReference>
<dbReference type="InterPro" id="IPR052946">
    <property type="entry name" value="Alkaline_pH_Ca-Antiporter"/>
</dbReference>
<feature type="transmembrane region" description="Helical" evidence="5">
    <location>
        <begin position="368"/>
        <end position="387"/>
    </location>
</feature>
<dbReference type="EMBL" id="FXTC01000001">
    <property type="protein sequence ID" value="SMO41682.1"/>
    <property type="molecule type" value="Genomic_DNA"/>
</dbReference>
<feature type="transmembrane region" description="Helical" evidence="5">
    <location>
        <begin position="86"/>
        <end position="110"/>
    </location>
</feature>
<dbReference type="InterPro" id="IPR044880">
    <property type="entry name" value="NCX_ion-bd_dom_sf"/>
</dbReference>
<feature type="transmembrane region" description="Helical" evidence="5">
    <location>
        <begin position="188"/>
        <end position="207"/>
    </location>
</feature>
<comment type="subcellular location">
    <subcellularLocation>
        <location evidence="1">Membrane</location>
        <topology evidence="1">Multi-pass membrane protein</topology>
    </subcellularLocation>
</comment>
<dbReference type="AlphaFoldDB" id="A0A521B3M1"/>
<dbReference type="GO" id="GO:0015386">
    <property type="term" value="F:potassium:proton antiporter activity"/>
    <property type="evidence" value="ECO:0007669"/>
    <property type="project" value="TreeGrafter"/>
</dbReference>
<dbReference type="GO" id="GO:0015385">
    <property type="term" value="F:sodium:proton antiporter activity"/>
    <property type="evidence" value="ECO:0007669"/>
    <property type="project" value="TreeGrafter"/>
</dbReference>
<accession>A0A521B3M1</accession>
<dbReference type="GO" id="GO:0005886">
    <property type="term" value="C:plasma membrane"/>
    <property type="evidence" value="ECO:0007669"/>
    <property type="project" value="TreeGrafter"/>
</dbReference>
<feature type="transmembrane region" description="Helical" evidence="5">
    <location>
        <begin position="279"/>
        <end position="297"/>
    </location>
</feature>
<feature type="transmembrane region" description="Helical" evidence="5">
    <location>
        <begin position="241"/>
        <end position="259"/>
    </location>
</feature>
<keyword evidence="2 5" id="KW-0812">Transmembrane</keyword>
<evidence type="ECO:0000256" key="3">
    <source>
        <dbReference type="ARBA" id="ARBA00022989"/>
    </source>
</evidence>
<gene>
    <name evidence="7" type="ORF">SAMN06265171_101646</name>
</gene>
<reference evidence="7 8" key="1">
    <citation type="submission" date="2017-05" db="EMBL/GenBank/DDBJ databases">
        <authorList>
            <person name="Varghese N."/>
            <person name="Submissions S."/>
        </authorList>
    </citation>
    <scope>NUCLEOTIDE SEQUENCE [LARGE SCALE GENOMIC DNA]</scope>
    <source>
        <strain evidence="7 8">DSM 29371</strain>
    </source>
</reference>
<organism evidence="7 8">
    <name type="scientific">Chryseobacterium rhizoplanae</name>
    <dbReference type="NCBI Taxonomy" id="1609531"/>
    <lineage>
        <taxon>Bacteria</taxon>
        <taxon>Pseudomonadati</taxon>
        <taxon>Bacteroidota</taxon>
        <taxon>Flavobacteriia</taxon>
        <taxon>Flavobacteriales</taxon>
        <taxon>Weeksellaceae</taxon>
        <taxon>Chryseobacterium group</taxon>
        <taxon>Chryseobacterium</taxon>
    </lineage>
</organism>
<dbReference type="Proteomes" id="UP000316916">
    <property type="component" value="Unassembled WGS sequence"/>
</dbReference>
<dbReference type="Pfam" id="PF01699">
    <property type="entry name" value="Na_Ca_ex"/>
    <property type="match status" value="2"/>
</dbReference>
<name>A0A521B3M1_9FLAO</name>
<dbReference type="PANTHER" id="PTHR37958">
    <property type="entry name" value="SODIUM-POTASSIUM/PROTON ANTIPORTER CHAA"/>
    <property type="match status" value="1"/>
</dbReference>
<protein>
    <submittedName>
        <fullName evidence="7">Ca2+:H+ antiporter</fullName>
    </submittedName>
</protein>
<feature type="transmembrane region" description="Helical" evidence="5">
    <location>
        <begin position="122"/>
        <end position="144"/>
    </location>
</feature>
<keyword evidence="4 5" id="KW-0472">Membrane</keyword>
<evidence type="ECO:0000256" key="4">
    <source>
        <dbReference type="ARBA" id="ARBA00023136"/>
    </source>
</evidence>
<feature type="transmembrane region" description="Helical" evidence="5">
    <location>
        <begin position="53"/>
        <end position="74"/>
    </location>
</feature>
<feature type="transmembrane region" description="Helical" evidence="5">
    <location>
        <begin position="29"/>
        <end position="47"/>
    </location>
</feature>
<dbReference type="PANTHER" id="PTHR37958:SF1">
    <property type="entry name" value="SODIUM-POTASSIUM_PROTON ANTIPORTER CHAA"/>
    <property type="match status" value="1"/>
</dbReference>
<feature type="domain" description="Sodium/calcium exchanger membrane region" evidence="6">
    <location>
        <begin position="245"/>
        <end position="386"/>
    </location>
</feature>
<feature type="domain" description="Sodium/calcium exchanger membrane region" evidence="6">
    <location>
        <begin position="58"/>
        <end position="209"/>
    </location>
</feature>
<evidence type="ECO:0000313" key="7">
    <source>
        <dbReference type="EMBL" id="SMO41682.1"/>
    </source>
</evidence>
<dbReference type="InterPro" id="IPR004837">
    <property type="entry name" value="NaCa_Exmemb"/>
</dbReference>
<feature type="transmembrane region" description="Helical" evidence="5">
    <location>
        <begin position="156"/>
        <end position="176"/>
    </location>
</feature>